<name>A0AB39CT75_9BURK</name>
<dbReference type="AlphaFoldDB" id="A0AB39CT75"/>
<sequence>MSSQISIPSEVTPQEVAREKTLGGAIGLCAKAAGFDVDKELTLPLRLDKGQFSRWKSGQEGVKWEKLSALMDACGNDAPLLWMLHDRGYDLGSIRKRETEVERENRELREEVAALRRVLGRP</sequence>
<evidence type="ECO:0000256" key="1">
    <source>
        <dbReference type="SAM" id="Coils"/>
    </source>
</evidence>
<proteinExistence type="predicted"/>
<evidence type="ECO:0000313" key="3">
    <source>
        <dbReference type="EMBL" id="XDJ55714.1"/>
    </source>
</evidence>
<keyword evidence="1" id="KW-0175">Coiled coil</keyword>
<evidence type="ECO:0000313" key="2">
    <source>
        <dbReference type="EMBL" id="XDJ45063.1"/>
    </source>
</evidence>
<accession>A0AB39CT75</accession>
<dbReference type="RefSeq" id="WP_368647794.1">
    <property type="nucleotide sequence ID" value="NZ_CP158253.1"/>
</dbReference>
<protein>
    <recommendedName>
        <fullName evidence="4">Transcriptional regulator</fullName>
    </recommendedName>
</protein>
<organism evidence="2">
    <name type="scientific">Castellaniella ginsengisoli</name>
    <dbReference type="NCBI Taxonomy" id="546114"/>
    <lineage>
        <taxon>Bacteria</taxon>
        <taxon>Pseudomonadati</taxon>
        <taxon>Pseudomonadota</taxon>
        <taxon>Betaproteobacteria</taxon>
        <taxon>Burkholderiales</taxon>
        <taxon>Alcaligenaceae</taxon>
        <taxon>Castellaniella</taxon>
    </lineage>
</organism>
<gene>
    <name evidence="3" type="ORF">ABRZ00_00550</name>
    <name evidence="2" type="ORF">ABRZ02_01840</name>
</gene>
<dbReference type="GeneID" id="93065978"/>
<evidence type="ECO:0008006" key="4">
    <source>
        <dbReference type="Google" id="ProtNLM"/>
    </source>
</evidence>
<reference evidence="2" key="1">
    <citation type="submission" date="2024-05" db="EMBL/GenBank/DDBJ databases">
        <authorList>
            <person name="Luo Y.-C."/>
            <person name="Nicholds J."/>
            <person name="Mortimer T."/>
            <person name="Maboni G."/>
        </authorList>
    </citation>
    <scope>NUCLEOTIDE SEQUENCE</scope>
    <source>
        <strain evidence="3">150221</strain>
        <strain evidence="2">153271</strain>
    </source>
</reference>
<feature type="coiled-coil region" evidence="1">
    <location>
        <begin position="91"/>
        <end position="118"/>
    </location>
</feature>
<dbReference type="KEGG" id="cgin:ABRZ00_00550"/>
<dbReference type="EMBL" id="CP158253">
    <property type="protein sequence ID" value="XDJ45063.1"/>
    <property type="molecule type" value="Genomic_DNA"/>
</dbReference>
<dbReference type="EMBL" id="CP158257">
    <property type="protein sequence ID" value="XDJ55714.1"/>
    <property type="molecule type" value="Genomic_DNA"/>
</dbReference>